<evidence type="ECO:0000256" key="1">
    <source>
        <dbReference type="SAM" id="MobiDB-lite"/>
    </source>
</evidence>
<dbReference type="PROSITE" id="PS51257">
    <property type="entry name" value="PROKAR_LIPOPROTEIN"/>
    <property type="match status" value="1"/>
</dbReference>
<reference evidence="3 4" key="1">
    <citation type="submission" date="2015-11" db="EMBL/GenBank/DDBJ databases">
        <title>Genomic analysis of 38 Legionella species identifies large and diverse effector repertoires.</title>
        <authorList>
            <person name="Burstein D."/>
            <person name="Amaro F."/>
            <person name="Zusman T."/>
            <person name="Lifshitz Z."/>
            <person name="Cohen O."/>
            <person name="Gilbert J.A."/>
            <person name="Pupko T."/>
            <person name="Shuman H.A."/>
            <person name="Segal G."/>
        </authorList>
    </citation>
    <scope>NUCLEOTIDE SEQUENCE [LARGE SCALE GENOMIC DNA]</scope>
    <source>
        <strain evidence="3 4">ATCC 49655</strain>
    </source>
</reference>
<comment type="caution">
    <text evidence="3">The sequence shown here is derived from an EMBL/GenBank/DDBJ whole genome shotgun (WGS) entry which is preliminary data.</text>
</comment>
<feature type="compositionally biased region" description="Basic and acidic residues" evidence="1">
    <location>
        <begin position="62"/>
        <end position="79"/>
    </location>
</feature>
<feature type="signal peptide" evidence="2">
    <location>
        <begin position="1"/>
        <end position="21"/>
    </location>
</feature>
<dbReference type="OrthoDB" id="9972484at2"/>
<dbReference type="RefSeq" id="WP_018575939.1">
    <property type="nucleotide sequence ID" value="NZ_KB892381.1"/>
</dbReference>
<dbReference type="Proteomes" id="UP000054600">
    <property type="component" value="Unassembled WGS sequence"/>
</dbReference>
<accession>A0A0W0Z7G4</accession>
<sequence length="79" mass="8038">MNRFALIAATGFLALMLTACGDNGSSKPAEDTTTTGTVVEQPKADDAAAKTDATTTDATTTDADKAAGSEEQKATEESH</sequence>
<dbReference type="eggNOG" id="ENOG5031VCE">
    <property type="taxonomic scope" value="Bacteria"/>
</dbReference>
<dbReference type="AlphaFoldDB" id="A0A0W0Z7G4"/>
<proteinExistence type="predicted"/>
<evidence type="ECO:0000313" key="4">
    <source>
        <dbReference type="Proteomes" id="UP000054600"/>
    </source>
</evidence>
<feature type="region of interest" description="Disordered" evidence="1">
    <location>
        <begin position="20"/>
        <end position="79"/>
    </location>
</feature>
<evidence type="ECO:0000256" key="2">
    <source>
        <dbReference type="SAM" id="SignalP"/>
    </source>
</evidence>
<protein>
    <recommendedName>
        <fullName evidence="5">Lipoprotein</fullName>
    </recommendedName>
</protein>
<feature type="compositionally biased region" description="Polar residues" evidence="1">
    <location>
        <begin position="23"/>
        <end position="38"/>
    </location>
</feature>
<feature type="compositionally biased region" description="Low complexity" evidence="1">
    <location>
        <begin position="50"/>
        <end position="61"/>
    </location>
</feature>
<keyword evidence="4" id="KW-1185">Reference proteome</keyword>
<evidence type="ECO:0008006" key="5">
    <source>
        <dbReference type="Google" id="ProtNLM"/>
    </source>
</evidence>
<evidence type="ECO:0000313" key="3">
    <source>
        <dbReference type="EMBL" id="KTD65048.1"/>
    </source>
</evidence>
<keyword evidence="2" id="KW-0732">Signal</keyword>
<dbReference type="PATRIC" id="fig|1122169.6.peg.473"/>
<dbReference type="EMBL" id="LNYW01000016">
    <property type="protein sequence ID" value="KTD65048.1"/>
    <property type="molecule type" value="Genomic_DNA"/>
</dbReference>
<organism evidence="3 4">
    <name type="scientific">Legionella shakespearei DSM 23087</name>
    <dbReference type="NCBI Taxonomy" id="1122169"/>
    <lineage>
        <taxon>Bacteria</taxon>
        <taxon>Pseudomonadati</taxon>
        <taxon>Pseudomonadota</taxon>
        <taxon>Gammaproteobacteria</taxon>
        <taxon>Legionellales</taxon>
        <taxon>Legionellaceae</taxon>
        <taxon>Legionella</taxon>
    </lineage>
</organism>
<gene>
    <name evidence="3" type="ORF">Lsha_0417</name>
</gene>
<name>A0A0W0Z7G4_9GAMM</name>
<feature type="chain" id="PRO_5006918374" description="Lipoprotein" evidence="2">
    <location>
        <begin position="22"/>
        <end position="79"/>
    </location>
</feature>